<organism evidence="1 2">
    <name type="scientific">Zarea fungicola</name>
    <dbReference type="NCBI Taxonomy" id="93591"/>
    <lineage>
        <taxon>Eukaryota</taxon>
        <taxon>Fungi</taxon>
        <taxon>Dikarya</taxon>
        <taxon>Ascomycota</taxon>
        <taxon>Pezizomycotina</taxon>
        <taxon>Sordariomycetes</taxon>
        <taxon>Hypocreomycetidae</taxon>
        <taxon>Hypocreales</taxon>
        <taxon>Cordycipitaceae</taxon>
        <taxon>Zarea</taxon>
    </lineage>
</organism>
<reference evidence="1" key="1">
    <citation type="submission" date="2022-08" db="EMBL/GenBank/DDBJ databases">
        <title>Genome Sequence of Lecanicillium fungicola.</title>
        <authorList>
            <person name="Buettner E."/>
        </authorList>
    </citation>
    <scope>NUCLEOTIDE SEQUENCE</scope>
    <source>
        <strain evidence="1">Babe33</strain>
    </source>
</reference>
<evidence type="ECO:0000313" key="1">
    <source>
        <dbReference type="EMBL" id="KAJ2977207.1"/>
    </source>
</evidence>
<comment type="caution">
    <text evidence="1">The sequence shown here is derived from an EMBL/GenBank/DDBJ whole genome shotgun (WGS) entry which is preliminary data.</text>
</comment>
<evidence type="ECO:0000313" key="2">
    <source>
        <dbReference type="Proteomes" id="UP001143910"/>
    </source>
</evidence>
<dbReference type="Proteomes" id="UP001143910">
    <property type="component" value="Unassembled WGS sequence"/>
</dbReference>
<gene>
    <name evidence="1" type="ORF">NQ176_g4508</name>
</gene>
<keyword evidence="2" id="KW-1185">Reference proteome</keyword>
<accession>A0ACC1NE95</accession>
<protein>
    <submittedName>
        <fullName evidence="1">Uncharacterized protein</fullName>
    </submittedName>
</protein>
<proteinExistence type="predicted"/>
<dbReference type="EMBL" id="JANJQO010000495">
    <property type="protein sequence ID" value="KAJ2977207.1"/>
    <property type="molecule type" value="Genomic_DNA"/>
</dbReference>
<name>A0ACC1NE95_9HYPO</name>
<sequence>MRIPITAMDDNPESNGQITPVHSPSSRQDSLPPLLPTPGPSTCIATEGDYSLFQYFVSIYFTKQLLPKASSRFQDVTLHVGRLALHDSPMLQIAAACAALHIHQTTGAPELHKMALSYYGKSMSHLSKELAQGKSLSKDKMDSLGFTMSLLYIFAASSDDCYQDVSYHVAGAQRYIRRRYLDDPQRRREPMRLADQTLLESVLYQTFDLAVKGHTPPGPCADVDFFTATTELLMSGQDTPESPSCAERSPVLGLPLNLYHLAFRIAQLRDESAKQQNPDALRQKAESLLSEMERWEPYTADIAVHSGGNEQLGGDIYNQITLLYIFAASVLLRQVIATTLDDALERNLHEVTEAHLLQAAQLVSSMDKADPSANCYLGTWALQVLSKACRDNGTRTIFKNELLRRHSVMKSGDIRRAISLIDVQC</sequence>